<proteinExistence type="predicted"/>
<dbReference type="SUPFAM" id="SSF109998">
    <property type="entry name" value="Triger factor/SurA peptide-binding domain-like"/>
    <property type="match status" value="1"/>
</dbReference>
<evidence type="ECO:0000256" key="1">
    <source>
        <dbReference type="SAM" id="MobiDB-lite"/>
    </source>
</evidence>
<dbReference type="PROSITE" id="PS51257">
    <property type="entry name" value="PROKAR_LIPOPROTEIN"/>
    <property type="match status" value="1"/>
</dbReference>
<sequence>MSMSRPLLGVVSLSLTVLLGGGLSGCGVAGTAFHPGVAAQVDGDTITVSKVDDVAHSYCDAIVKQLQAQNQALPLSYLRGGVAGELTLRAAAEQFAHKYGVGPGDQYQRKVTQLQTATSTLPQDQVDAVVEIESAGTYISGVQQAVGEKLLQQQGTAQPSLSAASKAGAKAFVAWLDQQDVDINPQFGVELKNGQAVPTDTSVSYPLSDAAKQGTAQTPDQTYAAGLPASHRCG</sequence>
<dbReference type="EMBL" id="JACCBG010000001">
    <property type="protein sequence ID" value="NYD43056.1"/>
    <property type="molecule type" value="Genomic_DNA"/>
</dbReference>
<accession>A0A7Y9JCB0</accession>
<protein>
    <submittedName>
        <fullName evidence="2">Peptidyl-prolyl cis-trans isomerase SurA</fullName>
        <ecNumber evidence="2">5.2.1.8</ecNumber>
    </submittedName>
</protein>
<gene>
    <name evidence="2" type="ORF">BJZ21_003139</name>
</gene>
<evidence type="ECO:0000313" key="2">
    <source>
        <dbReference type="EMBL" id="NYD43056.1"/>
    </source>
</evidence>
<evidence type="ECO:0000313" key="3">
    <source>
        <dbReference type="Proteomes" id="UP000535511"/>
    </source>
</evidence>
<dbReference type="GO" id="GO:0003755">
    <property type="term" value="F:peptidyl-prolyl cis-trans isomerase activity"/>
    <property type="evidence" value="ECO:0007669"/>
    <property type="project" value="UniProtKB-EC"/>
</dbReference>
<dbReference type="Proteomes" id="UP000535511">
    <property type="component" value="Unassembled WGS sequence"/>
</dbReference>
<dbReference type="AlphaFoldDB" id="A0A7Y9JCB0"/>
<organism evidence="2 3">
    <name type="scientific">Nocardioides panaciterrulae</name>
    <dbReference type="NCBI Taxonomy" id="661492"/>
    <lineage>
        <taxon>Bacteria</taxon>
        <taxon>Bacillati</taxon>
        <taxon>Actinomycetota</taxon>
        <taxon>Actinomycetes</taxon>
        <taxon>Propionibacteriales</taxon>
        <taxon>Nocardioidaceae</taxon>
        <taxon>Nocardioides</taxon>
    </lineage>
</organism>
<dbReference type="InterPro" id="IPR027304">
    <property type="entry name" value="Trigger_fact/SurA_dom_sf"/>
</dbReference>
<keyword evidence="3" id="KW-1185">Reference proteome</keyword>
<name>A0A7Y9JCB0_9ACTN</name>
<feature type="region of interest" description="Disordered" evidence="1">
    <location>
        <begin position="210"/>
        <end position="234"/>
    </location>
</feature>
<dbReference type="EC" id="5.2.1.8" evidence="2"/>
<dbReference type="RefSeq" id="WP_179664618.1">
    <property type="nucleotide sequence ID" value="NZ_JACCBG010000001.1"/>
</dbReference>
<comment type="caution">
    <text evidence="2">The sequence shown here is derived from an EMBL/GenBank/DDBJ whole genome shotgun (WGS) entry which is preliminary data.</text>
</comment>
<keyword evidence="2" id="KW-0413">Isomerase</keyword>
<reference evidence="2 3" key="1">
    <citation type="submission" date="2020-07" db="EMBL/GenBank/DDBJ databases">
        <title>Sequencing the genomes of 1000 actinobacteria strains.</title>
        <authorList>
            <person name="Klenk H.-P."/>
        </authorList>
    </citation>
    <scope>NUCLEOTIDE SEQUENCE [LARGE SCALE GENOMIC DNA]</scope>
    <source>
        <strain evidence="2 3">DSM 21350</strain>
    </source>
</reference>